<protein>
    <submittedName>
        <fullName evidence="1">Uncharacterized protein</fullName>
    </submittedName>
</protein>
<gene>
    <name evidence="1" type="ORF">H257_13456</name>
</gene>
<dbReference type="GeneID" id="20815452"/>
<sequence>MVVAFGDMRGVGDIEFGDEDTFQGPDDEMRYEKRKAVEDLENQRQKRTRAKAKICAGLVSLGDSLAKGLIDAAAFVQLPTRVLQDLPNFCRRQIMYWQHQVP</sequence>
<dbReference type="RefSeq" id="XP_009839269.1">
    <property type="nucleotide sequence ID" value="XM_009840967.1"/>
</dbReference>
<dbReference type="VEuPathDB" id="FungiDB:H257_13456"/>
<reference evidence="1" key="1">
    <citation type="submission" date="2013-12" db="EMBL/GenBank/DDBJ databases">
        <title>The Genome Sequence of Aphanomyces astaci APO3.</title>
        <authorList>
            <consortium name="The Broad Institute Genomics Platform"/>
            <person name="Russ C."/>
            <person name="Tyler B."/>
            <person name="van West P."/>
            <person name="Dieguez-Uribeondo J."/>
            <person name="Young S.K."/>
            <person name="Zeng Q."/>
            <person name="Gargeya S."/>
            <person name="Fitzgerald M."/>
            <person name="Abouelleil A."/>
            <person name="Alvarado L."/>
            <person name="Chapman S.B."/>
            <person name="Gainer-Dewar J."/>
            <person name="Goldberg J."/>
            <person name="Griggs A."/>
            <person name="Gujja S."/>
            <person name="Hansen M."/>
            <person name="Howarth C."/>
            <person name="Imamovic A."/>
            <person name="Ireland A."/>
            <person name="Larimer J."/>
            <person name="McCowan C."/>
            <person name="Murphy C."/>
            <person name="Pearson M."/>
            <person name="Poon T.W."/>
            <person name="Priest M."/>
            <person name="Roberts A."/>
            <person name="Saif S."/>
            <person name="Shea T."/>
            <person name="Sykes S."/>
            <person name="Wortman J."/>
            <person name="Nusbaum C."/>
            <person name="Birren B."/>
        </authorList>
    </citation>
    <scope>NUCLEOTIDE SEQUENCE [LARGE SCALE GENOMIC DNA]</scope>
    <source>
        <strain evidence="1">APO3</strain>
    </source>
</reference>
<proteinExistence type="predicted"/>
<dbReference type="AlphaFoldDB" id="W4FX01"/>
<dbReference type="EMBL" id="KI913161">
    <property type="protein sequence ID" value="ETV71329.1"/>
    <property type="molecule type" value="Genomic_DNA"/>
</dbReference>
<name>W4FX01_APHAT</name>
<evidence type="ECO:0000313" key="1">
    <source>
        <dbReference type="EMBL" id="ETV71329.1"/>
    </source>
</evidence>
<organism evidence="1">
    <name type="scientific">Aphanomyces astaci</name>
    <name type="common">Crayfish plague agent</name>
    <dbReference type="NCBI Taxonomy" id="112090"/>
    <lineage>
        <taxon>Eukaryota</taxon>
        <taxon>Sar</taxon>
        <taxon>Stramenopiles</taxon>
        <taxon>Oomycota</taxon>
        <taxon>Saprolegniomycetes</taxon>
        <taxon>Saprolegniales</taxon>
        <taxon>Verrucalvaceae</taxon>
        <taxon>Aphanomyces</taxon>
    </lineage>
</organism>
<accession>W4FX01</accession>
<dbReference type="OrthoDB" id="10543640at2759"/>